<evidence type="ECO:0000313" key="2">
    <source>
        <dbReference type="EMBL" id="KAK3281977.1"/>
    </source>
</evidence>
<keyword evidence="3" id="KW-1185">Reference proteome</keyword>
<dbReference type="AlphaFoldDB" id="A0AAE0GPN4"/>
<proteinExistence type="predicted"/>
<keyword evidence="1" id="KW-1133">Transmembrane helix</keyword>
<accession>A0AAE0GPN4</accession>
<reference evidence="2 3" key="1">
    <citation type="journal article" date="2015" name="Genome Biol. Evol.">
        <title>Comparative Genomics of a Bacterivorous Green Alga Reveals Evolutionary Causalities and Consequences of Phago-Mixotrophic Mode of Nutrition.</title>
        <authorList>
            <person name="Burns J.A."/>
            <person name="Paasch A."/>
            <person name="Narechania A."/>
            <person name="Kim E."/>
        </authorList>
    </citation>
    <scope>NUCLEOTIDE SEQUENCE [LARGE SCALE GENOMIC DNA]</scope>
    <source>
        <strain evidence="2 3">PLY_AMNH</strain>
    </source>
</reference>
<organism evidence="2 3">
    <name type="scientific">Cymbomonas tetramitiformis</name>
    <dbReference type="NCBI Taxonomy" id="36881"/>
    <lineage>
        <taxon>Eukaryota</taxon>
        <taxon>Viridiplantae</taxon>
        <taxon>Chlorophyta</taxon>
        <taxon>Pyramimonadophyceae</taxon>
        <taxon>Pyramimonadales</taxon>
        <taxon>Pyramimonadaceae</taxon>
        <taxon>Cymbomonas</taxon>
    </lineage>
</organism>
<comment type="caution">
    <text evidence="2">The sequence shown here is derived from an EMBL/GenBank/DDBJ whole genome shotgun (WGS) entry which is preliminary data.</text>
</comment>
<gene>
    <name evidence="2" type="ORF">CYMTET_10258</name>
</gene>
<feature type="transmembrane region" description="Helical" evidence="1">
    <location>
        <begin position="153"/>
        <end position="174"/>
    </location>
</feature>
<dbReference type="EMBL" id="LGRX02003601">
    <property type="protein sequence ID" value="KAK3281977.1"/>
    <property type="molecule type" value="Genomic_DNA"/>
</dbReference>
<protein>
    <submittedName>
        <fullName evidence="2">Uncharacterized protein</fullName>
    </submittedName>
</protein>
<keyword evidence="1" id="KW-0812">Transmembrane</keyword>
<evidence type="ECO:0000256" key="1">
    <source>
        <dbReference type="SAM" id="Phobius"/>
    </source>
</evidence>
<dbReference type="Proteomes" id="UP001190700">
    <property type="component" value="Unassembled WGS sequence"/>
</dbReference>
<name>A0AAE0GPN4_9CHLO</name>
<evidence type="ECO:0000313" key="3">
    <source>
        <dbReference type="Proteomes" id="UP001190700"/>
    </source>
</evidence>
<keyword evidence="1" id="KW-0472">Membrane</keyword>
<sequence length="285" mass="30619">MRDCRRRWRRRCVLADMRASGSRDPALDTTDREAAHVGGRLAVGQEFLQRTVFPLRLDPEGTRRNAVEHLRLAPRQKAERSEPLAVVLVHGRLKLLRQQVVLDVTEGEAVEASPSAVLDVCLTEVEGGAPPAAAAFRRFGVPRGSRPFGFGEFALTLFMVATFLFSATAMPTLVVGGGVRGLVEPGATYGYDAVHPGGTLLDSFCPSVIATGSSMPPRDVGPFFSQSTSAALQFEILATPLWDPPDPLGSGGVNAYKFSSQLTSDAFLEWDPYAELGSADQLCSG</sequence>